<dbReference type="GO" id="GO:0009401">
    <property type="term" value="P:phosphoenolpyruvate-dependent sugar phosphotransferase system"/>
    <property type="evidence" value="ECO:0007669"/>
    <property type="project" value="UniProtKB-KW"/>
</dbReference>
<dbReference type="PROSITE" id="PS51350">
    <property type="entry name" value="PTS_HPR_DOM"/>
    <property type="match status" value="1"/>
</dbReference>
<evidence type="ECO:0000313" key="6">
    <source>
        <dbReference type="Proteomes" id="UP000194903"/>
    </source>
</evidence>
<feature type="domain" description="HPr" evidence="4">
    <location>
        <begin position="1"/>
        <end position="85"/>
    </location>
</feature>
<accession>A0A252F3T3</accession>
<dbReference type="Pfam" id="PF00381">
    <property type="entry name" value="PTS-HPr"/>
    <property type="match status" value="1"/>
</dbReference>
<dbReference type="SUPFAM" id="SSF55594">
    <property type="entry name" value="HPr-like"/>
    <property type="match status" value="1"/>
</dbReference>
<keyword evidence="2" id="KW-0963">Cytoplasm</keyword>
<evidence type="ECO:0000259" key="4">
    <source>
        <dbReference type="PROSITE" id="PS51350"/>
    </source>
</evidence>
<evidence type="ECO:0000313" key="5">
    <source>
        <dbReference type="EMBL" id="OUM20382.1"/>
    </source>
</evidence>
<keyword evidence="3" id="KW-0598">Phosphotransferase system</keyword>
<dbReference type="Gene3D" id="3.30.1340.10">
    <property type="entry name" value="HPr-like"/>
    <property type="match status" value="1"/>
</dbReference>
<dbReference type="GO" id="GO:0005737">
    <property type="term" value="C:cytoplasm"/>
    <property type="evidence" value="ECO:0007669"/>
    <property type="project" value="UniProtKB-SubCell"/>
</dbReference>
<sequence length="85" mass="9256">MKQFQYTITRDHGICCRSAAALAKISKEHGDCIEIKKGETSVSASRMMAVMWLNIRCGDTICVSADGENEASAVHSIRSYCAANL</sequence>
<protein>
    <recommendedName>
        <fullName evidence="4">HPr domain-containing protein</fullName>
    </recommendedName>
</protein>
<comment type="subcellular location">
    <subcellularLocation>
        <location evidence="1">Cytoplasm</location>
    </subcellularLocation>
</comment>
<comment type="caution">
    <text evidence="5">The sequence shown here is derived from an EMBL/GenBank/DDBJ whole genome shotgun (WGS) entry which is preliminary data.</text>
</comment>
<gene>
    <name evidence="5" type="ORF">CBW42_05955</name>
</gene>
<dbReference type="PANTHER" id="PTHR33705:SF2">
    <property type="entry name" value="PHOSPHOCARRIER PROTEIN NPR"/>
    <property type="match status" value="1"/>
</dbReference>
<reference evidence="5 6" key="1">
    <citation type="submission" date="2017-05" db="EMBL/GenBank/DDBJ databases">
        <title>Butyricicoccus porcorum sp. nov. a butyrate-producing bacterium from the swine intestinal tract.</title>
        <authorList>
            <person name="Trachsel J."/>
            <person name="Humphrey S."/>
            <person name="Allen H.K."/>
        </authorList>
    </citation>
    <scope>NUCLEOTIDE SEQUENCE [LARGE SCALE GENOMIC DNA]</scope>
    <source>
        <strain evidence="5">BB10</strain>
    </source>
</reference>
<dbReference type="RefSeq" id="WP_087018734.1">
    <property type="nucleotide sequence ID" value="NZ_CP178353.1"/>
</dbReference>
<dbReference type="AlphaFoldDB" id="A0A252F3T3"/>
<evidence type="ECO:0000256" key="2">
    <source>
        <dbReference type="ARBA" id="ARBA00022490"/>
    </source>
</evidence>
<dbReference type="Proteomes" id="UP000194903">
    <property type="component" value="Unassembled WGS sequence"/>
</dbReference>
<dbReference type="NCBIfam" id="TIGR01003">
    <property type="entry name" value="PTS_HPr_family"/>
    <property type="match status" value="1"/>
</dbReference>
<evidence type="ECO:0000256" key="1">
    <source>
        <dbReference type="ARBA" id="ARBA00004496"/>
    </source>
</evidence>
<dbReference type="OrthoDB" id="9809047at2"/>
<dbReference type="InterPro" id="IPR050399">
    <property type="entry name" value="HPr"/>
</dbReference>
<dbReference type="InterPro" id="IPR000032">
    <property type="entry name" value="HPr-like"/>
</dbReference>
<organism evidence="5 6">
    <name type="scientific">Butyricicoccus porcorum</name>
    <dbReference type="NCBI Taxonomy" id="1945634"/>
    <lineage>
        <taxon>Bacteria</taxon>
        <taxon>Bacillati</taxon>
        <taxon>Bacillota</taxon>
        <taxon>Clostridia</taxon>
        <taxon>Eubacteriales</taxon>
        <taxon>Butyricicoccaceae</taxon>
        <taxon>Butyricicoccus</taxon>
    </lineage>
</organism>
<dbReference type="InterPro" id="IPR035895">
    <property type="entry name" value="HPr-like_sf"/>
</dbReference>
<proteinExistence type="predicted"/>
<evidence type="ECO:0000256" key="3">
    <source>
        <dbReference type="ARBA" id="ARBA00022683"/>
    </source>
</evidence>
<dbReference type="EMBL" id="NHOC01000005">
    <property type="protein sequence ID" value="OUM20382.1"/>
    <property type="molecule type" value="Genomic_DNA"/>
</dbReference>
<name>A0A252F3T3_9FIRM</name>
<keyword evidence="6" id="KW-1185">Reference proteome</keyword>
<dbReference type="PANTHER" id="PTHR33705">
    <property type="entry name" value="PHOSPHOCARRIER PROTEIN HPR"/>
    <property type="match status" value="1"/>
</dbReference>